<evidence type="ECO:0000256" key="2">
    <source>
        <dbReference type="SAM" id="Phobius"/>
    </source>
</evidence>
<keyword evidence="1" id="KW-0175">Coiled coil</keyword>
<keyword evidence="2" id="KW-0812">Transmembrane</keyword>
<sequence length="236" mass="26978">MSNQNIGFIKEFGEVAKIVMPVITLFIGTVIGFGVEAIKSSKKRKAELNAVTSELNNELMNLKDNVVSVYNAMNNLDIYANGVKNKDEASIYKVQGVSTIFIPMKLDLMIMEKNFETLYVSVENDFRHELKVILFQKDTINKYLDEMKVLAIKESDRKKENNGNDVSLMMGIIECKKRYIYTTSCMIYSIESCINKEFSLPRNSKSDAIVDYQLNKLNIPLSPNDLKIKRTEKINM</sequence>
<keyword evidence="6" id="KW-1185">Reference proteome</keyword>
<evidence type="ECO:0000313" key="4">
    <source>
        <dbReference type="EMBL" id="QHQ24383.1"/>
    </source>
</evidence>
<reference evidence="3 6" key="3">
    <citation type="submission" date="2024-10" db="EMBL/GenBank/DDBJ databases">
        <authorList>
            <person name="Lu C.-H."/>
        </authorList>
    </citation>
    <scope>NUCLEOTIDE SEQUENCE [LARGE SCALE GENOMIC DNA]</scope>
    <source>
        <strain evidence="3 6">22QBSP01-2</strain>
    </source>
</reference>
<gene>
    <name evidence="3" type="ORF">ACIPSN_21825</name>
    <name evidence="4" type="ORF">GMX10_10120</name>
</gene>
<evidence type="ECO:0000313" key="6">
    <source>
        <dbReference type="Proteomes" id="UP001617714"/>
    </source>
</evidence>
<name>A0AAP9IHS0_9GAMM</name>
<evidence type="ECO:0000256" key="1">
    <source>
        <dbReference type="SAM" id="Coils"/>
    </source>
</evidence>
<reference evidence="4" key="2">
    <citation type="journal article" date="2022" name="Plant Pathol J">
        <title>Comparative Genomic Analysis of Pathogenic Factors of Pectobacterium Species Isolated in South Korea Using Whole-Genome Sequencing.</title>
        <authorList>
            <person name="Jee S."/>
            <person name="Kang I.J."/>
            <person name="Bak G."/>
            <person name="Kang S."/>
            <person name="Lee J."/>
            <person name="Heu S."/>
            <person name="Hwang I."/>
        </authorList>
    </citation>
    <scope>NUCLEOTIDE SEQUENCE</scope>
    <source>
        <strain evidence="4">PZ1</strain>
    </source>
</reference>
<accession>A0AAP9IHS0</accession>
<dbReference type="EMBL" id="CP046377">
    <property type="protein sequence ID" value="QHQ24383.1"/>
    <property type="molecule type" value="Genomic_DNA"/>
</dbReference>
<proteinExistence type="predicted"/>
<keyword evidence="2" id="KW-1133">Transmembrane helix</keyword>
<evidence type="ECO:0000313" key="3">
    <source>
        <dbReference type="EMBL" id="MFJ5323942.1"/>
    </source>
</evidence>
<dbReference type="EMBL" id="JBIXKD010000045">
    <property type="protein sequence ID" value="MFJ5323942.1"/>
    <property type="molecule type" value="Genomic_DNA"/>
</dbReference>
<dbReference type="AlphaFoldDB" id="A0AAP9IHS0"/>
<dbReference type="Proteomes" id="UP000464054">
    <property type="component" value="Chromosome"/>
</dbReference>
<organism evidence="4 5">
    <name type="scientific">Pectobacterium parvum</name>
    <dbReference type="NCBI Taxonomy" id="2778550"/>
    <lineage>
        <taxon>Bacteria</taxon>
        <taxon>Pseudomonadati</taxon>
        <taxon>Pseudomonadota</taxon>
        <taxon>Gammaproteobacteria</taxon>
        <taxon>Enterobacterales</taxon>
        <taxon>Pectobacteriaceae</taxon>
        <taxon>Pectobacterium</taxon>
    </lineage>
</organism>
<dbReference type="RefSeq" id="WP_109463651.1">
    <property type="nucleotide sequence ID" value="NZ_CP046377.1"/>
</dbReference>
<feature type="transmembrane region" description="Helical" evidence="2">
    <location>
        <begin position="18"/>
        <end position="38"/>
    </location>
</feature>
<reference evidence="5" key="1">
    <citation type="submission" date="2019-11" db="EMBL/GenBank/DDBJ databases">
        <authorList>
            <person name="Jee S."/>
        </authorList>
    </citation>
    <scope>NUCLEOTIDE SEQUENCE [LARGE SCALE GENOMIC DNA]</scope>
    <source>
        <strain evidence="5">PZ1</strain>
    </source>
</reference>
<feature type="coiled-coil region" evidence="1">
    <location>
        <begin position="38"/>
        <end position="65"/>
    </location>
</feature>
<protein>
    <submittedName>
        <fullName evidence="4">Uncharacterized protein</fullName>
    </submittedName>
</protein>
<dbReference type="Proteomes" id="UP001617714">
    <property type="component" value="Unassembled WGS sequence"/>
</dbReference>
<keyword evidence="2" id="KW-0472">Membrane</keyword>
<evidence type="ECO:0000313" key="5">
    <source>
        <dbReference type="Proteomes" id="UP000464054"/>
    </source>
</evidence>